<name>A0ABY7D5E7_9BASI</name>
<feature type="compositionally biased region" description="Basic and acidic residues" evidence="1">
    <location>
        <begin position="79"/>
        <end position="91"/>
    </location>
</feature>
<dbReference type="RefSeq" id="XP_053025702.1">
    <property type="nucleotide sequence ID" value="XM_053161712.1"/>
</dbReference>
<proteinExistence type="predicted"/>
<evidence type="ECO:0000256" key="1">
    <source>
        <dbReference type="SAM" id="MobiDB-lite"/>
    </source>
</evidence>
<feature type="region of interest" description="Disordered" evidence="1">
    <location>
        <begin position="18"/>
        <end position="180"/>
    </location>
</feature>
<dbReference type="Proteomes" id="UP001164743">
    <property type="component" value="Chromosome 12A"/>
</dbReference>
<gene>
    <name evidence="2" type="ORF">PtA15_12A133</name>
</gene>
<reference evidence="2" key="1">
    <citation type="submission" date="2022-10" db="EMBL/GenBank/DDBJ databases">
        <title>Puccinia triticina Genome sequencing and assembly.</title>
        <authorList>
            <person name="Li C."/>
        </authorList>
    </citation>
    <scope>NUCLEOTIDE SEQUENCE</scope>
    <source>
        <strain evidence="2">Pt15</strain>
    </source>
</reference>
<protein>
    <submittedName>
        <fullName evidence="2">Uncharacterized protein</fullName>
    </submittedName>
</protein>
<feature type="compositionally biased region" description="Pro residues" evidence="1">
    <location>
        <begin position="46"/>
        <end position="58"/>
    </location>
</feature>
<keyword evidence="3" id="KW-1185">Reference proteome</keyword>
<dbReference type="EMBL" id="CP110432">
    <property type="protein sequence ID" value="WAQ90147.1"/>
    <property type="molecule type" value="Genomic_DNA"/>
</dbReference>
<sequence length="180" mass="19596">MDPLILMEMWMSSRTVVEPERAPRRFKHRRAGGDRLRQSMAAAAAPAPPARPAVPPPDHSNNPLLQTAKPHAKLPFLDRQAKASAYHDLRAKALARPTAHPTGPRHPRVYTLIGRGNLPRPSQRGTPSAPPPASLGVLTRKAPPRLLPAPAPASEAGPSRRERTQGRTDPYPSHRPNRGA</sequence>
<organism evidence="2 3">
    <name type="scientific">Puccinia triticina</name>
    <dbReference type="NCBI Taxonomy" id="208348"/>
    <lineage>
        <taxon>Eukaryota</taxon>
        <taxon>Fungi</taxon>
        <taxon>Dikarya</taxon>
        <taxon>Basidiomycota</taxon>
        <taxon>Pucciniomycotina</taxon>
        <taxon>Pucciniomycetes</taxon>
        <taxon>Pucciniales</taxon>
        <taxon>Pucciniaceae</taxon>
        <taxon>Puccinia</taxon>
    </lineage>
</organism>
<evidence type="ECO:0000313" key="2">
    <source>
        <dbReference type="EMBL" id="WAQ90147.1"/>
    </source>
</evidence>
<accession>A0ABY7D5E7</accession>
<dbReference type="GeneID" id="77802607"/>
<evidence type="ECO:0000313" key="3">
    <source>
        <dbReference type="Proteomes" id="UP001164743"/>
    </source>
</evidence>